<evidence type="ECO:0000256" key="14">
    <source>
        <dbReference type="ARBA" id="ARBA00047770"/>
    </source>
</evidence>
<evidence type="ECO:0000256" key="10">
    <source>
        <dbReference type="ARBA" id="ARBA00023015"/>
    </source>
</evidence>
<keyword evidence="5 15" id="KW-0489">Methyltransferase</keyword>
<name>A0A9P4NPJ7_9PEZI</name>
<keyword evidence="6 15" id="KW-0808">Transferase</keyword>
<keyword evidence="10 15" id="KW-0805">Transcription regulation</keyword>
<proteinExistence type="inferred from homology"/>
<feature type="binding site" evidence="16">
    <location>
        <position position="195"/>
    </location>
    <ligand>
        <name>S-adenosyl-L-methionine</name>
        <dbReference type="ChEBI" id="CHEBI:59789"/>
    </ligand>
</feature>
<comment type="catalytic activity">
    <reaction evidence="14 15">
        <text>L-lysyl(79)-[histone H3] + 3 S-adenosyl-L-methionine = N(6),N(6),N(6)-trimethyl-L-lysyl(79)-[histone H3] + 3 S-adenosyl-L-homocysteine + 3 H(+)</text>
        <dbReference type="Rhea" id="RHEA:60328"/>
        <dbReference type="Rhea" id="RHEA-COMP:15549"/>
        <dbReference type="Rhea" id="RHEA-COMP:15552"/>
        <dbReference type="ChEBI" id="CHEBI:15378"/>
        <dbReference type="ChEBI" id="CHEBI:29969"/>
        <dbReference type="ChEBI" id="CHEBI:57856"/>
        <dbReference type="ChEBI" id="CHEBI:59789"/>
        <dbReference type="ChEBI" id="CHEBI:61961"/>
        <dbReference type="EC" id="2.1.1.360"/>
    </reaction>
</comment>
<comment type="similarity">
    <text evidence="15">Belongs to the class I-like SAM-binding methyltransferase superfamily. DOT1 family.</text>
</comment>
<comment type="function">
    <text evidence="1 15">Histone methyltransferase that specifically trimethylates histone H3 to form H3K79me3. This methylation is required for telomere silencing and for the pachytene checkpoint during the meiotic cell cycle by allowing the recruitment of RAD9 to double strand breaks. Nucleosomes are preferred as substrate compared to free histone.</text>
</comment>
<dbReference type="GO" id="GO:0005634">
    <property type="term" value="C:nucleus"/>
    <property type="evidence" value="ECO:0007669"/>
    <property type="project" value="UniProtKB-SubCell"/>
</dbReference>
<dbReference type="GO" id="GO:0032259">
    <property type="term" value="P:methylation"/>
    <property type="evidence" value="ECO:0007669"/>
    <property type="project" value="UniProtKB-KW"/>
</dbReference>
<dbReference type="CDD" id="cd02440">
    <property type="entry name" value="AdoMet_MTases"/>
    <property type="match status" value="1"/>
</dbReference>
<dbReference type="GO" id="GO:0006281">
    <property type="term" value="P:DNA repair"/>
    <property type="evidence" value="ECO:0007669"/>
    <property type="project" value="InterPro"/>
</dbReference>
<evidence type="ECO:0000256" key="7">
    <source>
        <dbReference type="ARBA" id="ARBA00022691"/>
    </source>
</evidence>
<keyword evidence="12 15" id="KW-0539">Nucleus</keyword>
<keyword evidence="11 15" id="KW-0804">Transcription</keyword>
<evidence type="ECO:0000259" key="17">
    <source>
        <dbReference type="PROSITE" id="PS51569"/>
    </source>
</evidence>
<evidence type="ECO:0000313" key="19">
    <source>
        <dbReference type="Proteomes" id="UP000800235"/>
    </source>
</evidence>
<dbReference type="GO" id="GO:0031509">
    <property type="term" value="P:subtelomeric heterochromatin formation"/>
    <property type="evidence" value="ECO:0007669"/>
    <property type="project" value="InterPro"/>
</dbReference>
<dbReference type="PIRSF" id="PIRSF017570">
    <property type="entry name" value="Histone_H3-K79_MeTrfase"/>
    <property type="match status" value="1"/>
</dbReference>
<evidence type="ECO:0000256" key="11">
    <source>
        <dbReference type="ARBA" id="ARBA00023163"/>
    </source>
</evidence>
<organism evidence="18 19">
    <name type="scientific">Tothia fuscella</name>
    <dbReference type="NCBI Taxonomy" id="1048955"/>
    <lineage>
        <taxon>Eukaryota</taxon>
        <taxon>Fungi</taxon>
        <taxon>Dikarya</taxon>
        <taxon>Ascomycota</taxon>
        <taxon>Pezizomycotina</taxon>
        <taxon>Dothideomycetes</taxon>
        <taxon>Pleosporomycetidae</taxon>
        <taxon>Venturiales</taxon>
        <taxon>Cylindrosympodiaceae</taxon>
        <taxon>Tothia</taxon>
    </lineage>
</organism>
<evidence type="ECO:0000313" key="18">
    <source>
        <dbReference type="EMBL" id="KAF2429699.1"/>
    </source>
</evidence>
<evidence type="ECO:0000256" key="5">
    <source>
        <dbReference type="ARBA" id="ARBA00022603"/>
    </source>
</evidence>
<evidence type="ECO:0000256" key="8">
    <source>
        <dbReference type="ARBA" id="ARBA00022737"/>
    </source>
</evidence>
<dbReference type="EC" id="2.1.1.360" evidence="3 15"/>
<evidence type="ECO:0000256" key="4">
    <source>
        <dbReference type="ARBA" id="ARBA00020987"/>
    </source>
</evidence>
<dbReference type="Gene3D" id="1.10.260.170">
    <property type="match status" value="1"/>
</dbReference>
<dbReference type="GO" id="GO:0000781">
    <property type="term" value="C:chromosome, telomeric region"/>
    <property type="evidence" value="ECO:0007669"/>
    <property type="project" value="GOC"/>
</dbReference>
<dbReference type="InterPro" id="IPR030445">
    <property type="entry name" value="H3-K79_meTrfase"/>
</dbReference>
<protein>
    <recommendedName>
        <fullName evidence="4 15">Histone-lysine N-methyltransferase, H3 lysine-79 specific</fullName>
        <ecNumber evidence="3 15">2.1.1.360</ecNumber>
    </recommendedName>
    <alternativeName>
        <fullName evidence="13 15">Histone H3-K79 methyltransferase</fullName>
    </alternativeName>
</protein>
<dbReference type="PROSITE" id="PS51569">
    <property type="entry name" value="DOT1"/>
    <property type="match status" value="1"/>
</dbReference>
<reference evidence="18" key="1">
    <citation type="journal article" date="2020" name="Stud. Mycol.">
        <title>101 Dothideomycetes genomes: a test case for predicting lifestyles and emergence of pathogens.</title>
        <authorList>
            <person name="Haridas S."/>
            <person name="Albert R."/>
            <person name="Binder M."/>
            <person name="Bloem J."/>
            <person name="Labutti K."/>
            <person name="Salamov A."/>
            <person name="Andreopoulos B."/>
            <person name="Baker S."/>
            <person name="Barry K."/>
            <person name="Bills G."/>
            <person name="Bluhm B."/>
            <person name="Cannon C."/>
            <person name="Castanera R."/>
            <person name="Culley D."/>
            <person name="Daum C."/>
            <person name="Ezra D."/>
            <person name="Gonzalez J."/>
            <person name="Henrissat B."/>
            <person name="Kuo A."/>
            <person name="Liang C."/>
            <person name="Lipzen A."/>
            <person name="Lutzoni F."/>
            <person name="Magnuson J."/>
            <person name="Mondo S."/>
            <person name="Nolan M."/>
            <person name="Ohm R."/>
            <person name="Pangilinan J."/>
            <person name="Park H.-J."/>
            <person name="Ramirez L."/>
            <person name="Alfaro M."/>
            <person name="Sun H."/>
            <person name="Tritt A."/>
            <person name="Yoshinaga Y."/>
            <person name="Zwiers L.-H."/>
            <person name="Turgeon B."/>
            <person name="Goodwin S."/>
            <person name="Spatafora J."/>
            <person name="Crous P."/>
            <person name="Grigoriev I."/>
        </authorList>
    </citation>
    <scope>NUCLEOTIDE SEQUENCE</scope>
    <source>
        <strain evidence="18">CBS 130266</strain>
    </source>
</reference>
<dbReference type="OrthoDB" id="443402at2759"/>
<keyword evidence="8" id="KW-0677">Repeat</keyword>
<feature type="binding site" evidence="16">
    <location>
        <begin position="231"/>
        <end position="232"/>
    </location>
    <ligand>
        <name>S-adenosyl-L-methionine</name>
        <dbReference type="ChEBI" id="CHEBI:59789"/>
    </ligand>
</feature>
<dbReference type="InterPro" id="IPR021162">
    <property type="entry name" value="Dot1"/>
</dbReference>
<dbReference type="AlphaFoldDB" id="A0A9P4NPJ7"/>
<feature type="binding site" evidence="16">
    <location>
        <begin position="169"/>
        <end position="178"/>
    </location>
    <ligand>
        <name>S-adenosyl-L-methionine</name>
        <dbReference type="ChEBI" id="CHEBI:59789"/>
    </ligand>
</feature>
<evidence type="ECO:0000256" key="9">
    <source>
        <dbReference type="ARBA" id="ARBA00022853"/>
    </source>
</evidence>
<evidence type="ECO:0000256" key="3">
    <source>
        <dbReference type="ARBA" id="ARBA00012190"/>
    </source>
</evidence>
<comment type="caution">
    <text evidence="18">The sequence shown here is derived from an EMBL/GenBank/DDBJ whole genome shotgun (WGS) entry which is preliminary data.</text>
</comment>
<dbReference type="InterPro" id="IPR029063">
    <property type="entry name" value="SAM-dependent_MTases_sf"/>
</dbReference>
<gene>
    <name evidence="18" type="ORF">EJ08DRAFT_590233</name>
</gene>
<dbReference type="GO" id="GO:0140956">
    <property type="term" value="F:histone H3K79 trimethyltransferase activity"/>
    <property type="evidence" value="ECO:0007669"/>
    <property type="project" value="UniProtKB-EC"/>
</dbReference>
<evidence type="ECO:0000256" key="6">
    <source>
        <dbReference type="ARBA" id="ARBA00022679"/>
    </source>
</evidence>
<feature type="binding site" evidence="16">
    <location>
        <begin position="146"/>
        <end position="149"/>
    </location>
    <ligand>
        <name>S-adenosyl-L-methionine</name>
        <dbReference type="ChEBI" id="CHEBI:59789"/>
    </ligand>
</feature>
<comment type="subcellular location">
    <subcellularLocation>
        <location evidence="2 15">Nucleus</location>
    </subcellularLocation>
</comment>
<dbReference type="FunFam" id="3.40.50.150:FF:000033">
    <property type="entry name" value="Histone-lysine N-methyltransferase, H3 lysine-79 specific"/>
    <property type="match status" value="1"/>
</dbReference>
<dbReference type="Gene3D" id="3.40.50.150">
    <property type="entry name" value="Vaccinia Virus protein VP39"/>
    <property type="match status" value="1"/>
</dbReference>
<evidence type="ECO:0000256" key="12">
    <source>
        <dbReference type="ARBA" id="ARBA00023242"/>
    </source>
</evidence>
<dbReference type="SUPFAM" id="SSF53335">
    <property type="entry name" value="S-adenosyl-L-methionine-dependent methyltransferases"/>
    <property type="match status" value="1"/>
</dbReference>
<keyword evidence="9 15" id="KW-0156">Chromatin regulator</keyword>
<dbReference type="PANTHER" id="PTHR21451:SF0">
    <property type="entry name" value="HISTONE-LYSINE N-METHYLTRANSFERASE, H3 LYSINE-79 SPECIFIC"/>
    <property type="match status" value="1"/>
</dbReference>
<evidence type="ECO:0000256" key="15">
    <source>
        <dbReference type="PIRNR" id="PIRNR017570"/>
    </source>
</evidence>
<sequence>MGDEIEEVELQYPSSSSREKFQLVTPLDREGYNPLEDIIQSIHHILTNYFPPTLSSQLTDDAAGLPRRLKRAVQTQSFTNFKSVITEFNDLITTSLSDGTIPTHLKTVHTLPLSLIERILSQVYSRTVSPEVHILKQYENGTDNVYGELLPRFTNQIFIETHLTSSQIFVDLGSGVGNVVLQAALQTGCQSWGIEFMPNPARLAQRQKSEFEARCRRWGIQPGSTHLLEGDFLTSSPITDILKKADVVLVNNQAFTPELNDNLVMKFLDLKDGCKVVSLKSFVPAKWVMKEFNLNDVRNLLHPAEVKEYFSDSVSWTDVGGTWFVAVKDSGKVGRFSEGIGRRGR</sequence>
<evidence type="ECO:0000256" key="1">
    <source>
        <dbReference type="ARBA" id="ARBA00003482"/>
    </source>
</evidence>
<accession>A0A9P4NPJ7</accession>
<dbReference type="GO" id="GO:0042393">
    <property type="term" value="F:histone binding"/>
    <property type="evidence" value="ECO:0007669"/>
    <property type="project" value="InterPro"/>
</dbReference>
<dbReference type="InterPro" id="IPR025789">
    <property type="entry name" value="DOT1_dom"/>
</dbReference>
<evidence type="ECO:0000256" key="13">
    <source>
        <dbReference type="ARBA" id="ARBA00029821"/>
    </source>
</evidence>
<evidence type="ECO:0000256" key="2">
    <source>
        <dbReference type="ARBA" id="ARBA00004123"/>
    </source>
</evidence>
<keyword evidence="7 15" id="KW-0949">S-adenosyl-L-methionine</keyword>
<dbReference type="EMBL" id="MU007044">
    <property type="protein sequence ID" value="KAF2429699.1"/>
    <property type="molecule type" value="Genomic_DNA"/>
</dbReference>
<dbReference type="GO" id="GO:0000077">
    <property type="term" value="P:DNA damage checkpoint signaling"/>
    <property type="evidence" value="ECO:0007669"/>
    <property type="project" value="InterPro"/>
</dbReference>
<dbReference type="Pfam" id="PF08123">
    <property type="entry name" value="DOT1"/>
    <property type="match status" value="1"/>
</dbReference>
<dbReference type="GO" id="GO:0000786">
    <property type="term" value="C:nucleosome"/>
    <property type="evidence" value="ECO:0007669"/>
    <property type="project" value="InterPro"/>
</dbReference>
<keyword evidence="19" id="KW-1185">Reference proteome</keyword>
<dbReference type="Proteomes" id="UP000800235">
    <property type="component" value="Unassembled WGS sequence"/>
</dbReference>
<dbReference type="PANTHER" id="PTHR21451">
    <property type="entry name" value="HISTONE H3 METHYLTRANSFERASE"/>
    <property type="match status" value="1"/>
</dbReference>
<evidence type="ECO:0000256" key="16">
    <source>
        <dbReference type="PIRSR" id="PIRSR017570-1"/>
    </source>
</evidence>
<feature type="domain" description="DOT1" evidence="17">
    <location>
        <begin position="19"/>
        <end position="341"/>
    </location>
</feature>